<keyword evidence="4 7" id="KW-0067">ATP-binding</keyword>
<dbReference type="InterPro" id="IPR051921">
    <property type="entry name" value="ABC_osmolyte_uptake_ATP-bind"/>
</dbReference>
<keyword evidence="2" id="KW-0813">Transport</keyword>
<dbReference type="EMBL" id="LT629758">
    <property type="protein sequence ID" value="SDT46390.1"/>
    <property type="molecule type" value="Genomic_DNA"/>
</dbReference>
<keyword evidence="5" id="KW-0129">CBS domain</keyword>
<evidence type="ECO:0000256" key="1">
    <source>
        <dbReference type="ARBA" id="ARBA00005417"/>
    </source>
</evidence>
<dbReference type="Pfam" id="PF00005">
    <property type="entry name" value="ABC_tran"/>
    <property type="match status" value="1"/>
</dbReference>
<dbReference type="SMART" id="SM00382">
    <property type="entry name" value="AAA"/>
    <property type="match status" value="1"/>
</dbReference>
<dbReference type="InterPro" id="IPR017871">
    <property type="entry name" value="ABC_transporter-like_CS"/>
</dbReference>
<accession>A0A1H2AKE1</accession>
<evidence type="ECO:0000313" key="7">
    <source>
        <dbReference type="EMBL" id="SDT46390.1"/>
    </source>
</evidence>
<gene>
    <name evidence="7" type="ORF">SAMN04489716_3919</name>
</gene>
<feature type="domain" description="ABC transporter" evidence="6">
    <location>
        <begin position="32"/>
        <end position="268"/>
    </location>
</feature>
<organism evidence="7 8">
    <name type="scientific">Actinoplanes derwentensis</name>
    <dbReference type="NCBI Taxonomy" id="113562"/>
    <lineage>
        <taxon>Bacteria</taxon>
        <taxon>Bacillati</taxon>
        <taxon>Actinomycetota</taxon>
        <taxon>Actinomycetes</taxon>
        <taxon>Micromonosporales</taxon>
        <taxon>Micromonosporaceae</taxon>
        <taxon>Actinoplanes</taxon>
    </lineage>
</organism>
<sequence length="339" mass="37464">MTTEAVISVRDLWKVFGHKAEQVPRSAELSALSRRELMDRTGCTAAVRDVSFDVAPGEVFVVMGLSGSGKSTLVRCLTRLIEPTSGQVVFEGEDILGADKKRLRELRRHKFSMVFQNFGLLPYRQVLDNVSYGLEIRGAGRAERNRRAMEVISLVGLDGYERSYPDQLSGGMQQRVGLARALAGDPDVLYFDEPFSALDPLIRRDMQNEVIRLHREVGKTMVFITHDLSEALKLGDRILIMRDGRQVQCGTGAELVGAPADDYVRDFVSDVPKANVLTLRWIMRDRRDGDTLDGPELSPDVVVRDAVRPVLAAGKPVKVVENGTLVGVVTTEEILGVTA</sequence>
<dbReference type="GO" id="GO:0016887">
    <property type="term" value="F:ATP hydrolysis activity"/>
    <property type="evidence" value="ECO:0007669"/>
    <property type="project" value="InterPro"/>
</dbReference>
<evidence type="ECO:0000256" key="3">
    <source>
        <dbReference type="ARBA" id="ARBA00022741"/>
    </source>
</evidence>
<reference evidence="7 8" key="1">
    <citation type="submission" date="2016-10" db="EMBL/GenBank/DDBJ databases">
        <authorList>
            <person name="de Groot N.N."/>
        </authorList>
    </citation>
    <scope>NUCLEOTIDE SEQUENCE [LARGE SCALE GENOMIC DNA]</scope>
    <source>
        <strain evidence="7 8">DSM 43941</strain>
    </source>
</reference>
<evidence type="ECO:0000256" key="4">
    <source>
        <dbReference type="ARBA" id="ARBA00022840"/>
    </source>
</evidence>
<dbReference type="PROSITE" id="PS00211">
    <property type="entry name" value="ABC_TRANSPORTER_1"/>
    <property type="match status" value="1"/>
</dbReference>
<dbReference type="PROSITE" id="PS50893">
    <property type="entry name" value="ABC_TRANSPORTER_2"/>
    <property type="match status" value="1"/>
</dbReference>
<proteinExistence type="inferred from homology"/>
<dbReference type="InterPro" id="IPR003593">
    <property type="entry name" value="AAA+_ATPase"/>
</dbReference>
<dbReference type="NCBIfam" id="TIGR01186">
    <property type="entry name" value="proV"/>
    <property type="match status" value="1"/>
</dbReference>
<dbReference type="GO" id="GO:0005524">
    <property type="term" value="F:ATP binding"/>
    <property type="evidence" value="ECO:0007669"/>
    <property type="project" value="UniProtKB-KW"/>
</dbReference>
<dbReference type="InterPro" id="IPR005892">
    <property type="entry name" value="Gly-betaine_transp_ATP-bd"/>
</dbReference>
<dbReference type="FunFam" id="3.40.50.300:FF:000201">
    <property type="entry name" value="Glycine betaine/L-proline ABC transporter ATP-binding protein"/>
    <property type="match status" value="1"/>
</dbReference>
<evidence type="ECO:0000313" key="8">
    <source>
        <dbReference type="Proteomes" id="UP000198688"/>
    </source>
</evidence>
<dbReference type="Gene3D" id="3.40.50.300">
    <property type="entry name" value="P-loop containing nucleotide triphosphate hydrolases"/>
    <property type="match status" value="1"/>
</dbReference>
<dbReference type="RefSeq" id="WP_231954648.1">
    <property type="nucleotide sequence ID" value="NZ_BOMJ01000065.1"/>
</dbReference>
<dbReference type="STRING" id="113562.SAMN04489716_3919"/>
<name>A0A1H2AKE1_9ACTN</name>
<dbReference type="AlphaFoldDB" id="A0A1H2AKE1"/>
<dbReference type="Proteomes" id="UP000198688">
    <property type="component" value="Chromosome I"/>
</dbReference>
<dbReference type="InterPro" id="IPR027417">
    <property type="entry name" value="P-loop_NTPase"/>
</dbReference>
<comment type="similarity">
    <text evidence="1">Belongs to the ABC transporter superfamily.</text>
</comment>
<dbReference type="GO" id="GO:0031460">
    <property type="term" value="P:glycine betaine transport"/>
    <property type="evidence" value="ECO:0007669"/>
    <property type="project" value="InterPro"/>
</dbReference>
<evidence type="ECO:0000256" key="5">
    <source>
        <dbReference type="ARBA" id="ARBA00023122"/>
    </source>
</evidence>
<keyword evidence="3" id="KW-0547">Nucleotide-binding</keyword>
<dbReference type="PANTHER" id="PTHR43869:SF1">
    <property type="entry name" value="GLYCINE BETAINE_PROLINE BETAINE TRANSPORT SYSTEM ATP-BINDING PROTEIN PROV"/>
    <property type="match status" value="1"/>
</dbReference>
<dbReference type="InterPro" id="IPR003439">
    <property type="entry name" value="ABC_transporter-like_ATP-bd"/>
</dbReference>
<protein>
    <submittedName>
        <fullName evidence="7">Glycine betaine/proline transport system ATP-binding protein</fullName>
    </submittedName>
</protein>
<evidence type="ECO:0000259" key="6">
    <source>
        <dbReference type="PROSITE" id="PS50893"/>
    </source>
</evidence>
<evidence type="ECO:0000256" key="2">
    <source>
        <dbReference type="ARBA" id="ARBA00022448"/>
    </source>
</evidence>
<dbReference type="CDD" id="cd03294">
    <property type="entry name" value="ABC_Pro_Gly_Betaine"/>
    <property type="match status" value="1"/>
</dbReference>
<dbReference type="SUPFAM" id="SSF52540">
    <property type="entry name" value="P-loop containing nucleoside triphosphate hydrolases"/>
    <property type="match status" value="1"/>
</dbReference>
<dbReference type="GO" id="GO:0006970">
    <property type="term" value="P:response to osmotic stress"/>
    <property type="evidence" value="ECO:0007669"/>
    <property type="project" value="UniProtKB-ARBA"/>
</dbReference>
<dbReference type="PANTHER" id="PTHR43869">
    <property type="entry name" value="GLYCINE BETAINE/PROLINE BETAINE TRANSPORT SYSTEM ATP-BINDING PROTEIN PROV"/>
    <property type="match status" value="1"/>
</dbReference>
<dbReference type="GO" id="GO:0016020">
    <property type="term" value="C:membrane"/>
    <property type="evidence" value="ECO:0007669"/>
    <property type="project" value="InterPro"/>
</dbReference>
<keyword evidence="8" id="KW-1185">Reference proteome</keyword>